<organism evidence="1">
    <name type="scientific">virus sp. ctmTa7</name>
    <dbReference type="NCBI Taxonomy" id="2828255"/>
    <lineage>
        <taxon>Viruses</taxon>
    </lineage>
</organism>
<protein>
    <submittedName>
        <fullName evidence="1">Uncharacterized protein</fullName>
    </submittedName>
</protein>
<proteinExistence type="predicted"/>
<sequence length="109" mass="12590">MASLSATPRPLFLVSETYYTRKHNIPVPFSFIPTHGIPCLLSYRDKYYHLKKDETAIKLSKNNTFIAVDVLRPTKQKVYQCFMAEAYRLPSDRILSNGCQVLVRCDIMT</sequence>
<name>A0A8S5RCP6_9VIRU</name>
<reference evidence="1" key="1">
    <citation type="journal article" date="2021" name="Proc. Natl. Acad. Sci. U.S.A.">
        <title>A Catalog of Tens of Thousands of Viruses from Human Metagenomes Reveals Hidden Associations with Chronic Diseases.</title>
        <authorList>
            <person name="Tisza M.J."/>
            <person name="Buck C.B."/>
        </authorList>
    </citation>
    <scope>NUCLEOTIDE SEQUENCE</scope>
    <source>
        <strain evidence="1">CtmTa7</strain>
    </source>
</reference>
<accession>A0A8S5RCP6</accession>
<evidence type="ECO:0000313" key="1">
    <source>
        <dbReference type="EMBL" id="DAE28914.1"/>
    </source>
</evidence>
<dbReference type="EMBL" id="BK059091">
    <property type="protein sequence ID" value="DAE28914.1"/>
    <property type="molecule type" value="Genomic_DNA"/>
</dbReference>